<keyword evidence="3" id="KW-1185">Reference proteome</keyword>
<reference evidence="2 3" key="1">
    <citation type="journal article" date="2021" name="Elife">
        <title>Chloroplast acquisition without the gene transfer in kleptoplastic sea slugs, Plakobranchus ocellatus.</title>
        <authorList>
            <person name="Maeda T."/>
            <person name="Takahashi S."/>
            <person name="Yoshida T."/>
            <person name="Shimamura S."/>
            <person name="Takaki Y."/>
            <person name="Nagai Y."/>
            <person name="Toyoda A."/>
            <person name="Suzuki Y."/>
            <person name="Arimoto A."/>
            <person name="Ishii H."/>
            <person name="Satoh N."/>
            <person name="Nishiyama T."/>
            <person name="Hasebe M."/>
            <person name="Maruyama T."/>
            <person name="Minagawa J."/>
            <person name="Obokata J."/>
            <person name="Shigenobu S."/>
        </authorList>
    </citation>
    <scope>NUCLEOTIDE SEQUENCE [LARGE SCALE GENOMIC DNA]</scope>
</reference>
<gene>
    <name evidence="2" type="ORF">PoB_005033700</name>
</gene>
<dbReference type="AlphaFoldDB" id="A0AAV4BWX8"/>
<protein>
    <recommendedName>
        <fullName evidence="4">Secreted protein</fullName>
    </recommendedName>
</protein>
<accession>A0AAV4BWX8</accession>
<evidence type="ECO:0000256" key="1">
    <source>
        <dbReference type="SAM" id="SignalP"/>
    </source>
</evidence>
<dbReference type="Proteomes" id="UP000735302">
    <property type="component" value="Unassembled WGS sequence"/>
</dbReference>
<feature type="signal peptide" evidence="1">
    <location>
        <begin position="1"/>
        <end position="23"/>
    </location>
</feature>
<name>A0AAV4BWX8_9GAST</name>
<sequence length="89" mass="9957">MALTIRVSLWTLSGSLLLPSVVPCPRSPVLARIRVMRASSTPRWALAVVGFQSCHLGATSRQTSSRSRYPGRTTRRWEHSARSFLIIIH</sequence>
<feature type="chain" id="PRO_5043741456" description="Secreted protein" evidence="1">
    <location>
        <begin position="24"/>
        <end position="89"/>
    </location>
</feature>
<proteinExistence type="predicted"/>
<evidence type="ECO:0000313" key="3">
    <source>
        <dbReference type="Proteomes" id="UP000735302"/>
    </source>
</evidence>
<evidence type="ECO:0008006" key="4">
    <source>
        <dbReference type="Google" id="ProtNLM"/>
    </source>
</evidence>
<dbReference type="EMBL" id="BLXT01005539">
    <property type="protein sequence ID" value="GFO23832.1"/>
    <property type="molecule type" value="Genomic_DNA"/>
</dbReference>
<keyword evidence="1" id="KW-0732">Signal</keyword>
<evidence type="ECO:0000313" key="2">
    <source>
        <dbReference type="EMBL" id="GFO23832.1"/>
    </source>
</evidence>
<comment type="caution">
    <text evidence="2">The sequence shown here is derived from an EMBL/GenBank/DDBJ whole genome shotgun (WGS) entry which is preliminary data.</text>
</comment>
<organism evidence="2 3">
    <name type="scientific">Plakobranchus ocellatus</name>
    <dbReference type="NCBI Taxonomy" id="259542"/>
    <lineage>
        <taxon>Eukaryota</taxon>
        <taxon>Metazoa</taxon>
        <taxon>Spiralia</taxon>
        <taxon>Lophotrochozoa</taxon>
        <taxon>Mollusca</taxon>
        <taxon>Gastropoda</taxon>
        <taxon>Heterobranchia</taxon>
        <taxon>Euthyneura</taxon>
        <taxon>Panpulmonata</taxon>
        <taxon>Sacoglossa</taxon>
        <taxon>Placobranchoidea</taxon>
        <taxon>Plakobranchidae</taxon>
        <taxon>Plakobranchus</taxon>
    </lineage>
</organism>